<proteinExistence type="predicted"/>
<name>S6A498_9SPIR</name>
<dbReference type="EMBL" id="CP004120">
    <property type="protein sequence ID" value="AGT44241.1"/>
    <property type="molecule type" value="Genomic_DNA"/>
</dbReference>
<evidence type="ECO:0000313" key="4">
    <source>
        <dbReference type="Proteomes" id="UP000015620"/>
    </source>
</evidence>
<reference evidence="3 4" key="1">
    <citation type="journal article" date="2013" name="PLoS ONE">
        <title>Genome-Wide Relatedness of Treponema pedis, from Gingiva and Necrotic Skin Lesions of Pigs, with the Human Oral Pathogen Treponema denticola.</title>
        <authorList>
            <person name="Svartstrom O."/>
            <person name="Mushtaq M."/>
            <person name="Pringle M."/>
            <person name="Segerman B."/>
        </authorList>
    </citation>
    <scope>NUCLEOTIDE SEQUENCE [LARGE SCALE GENOMIC DNA]</scope>
    <source>
        <strain evidence="3">T A4</strain>
    </source>
</reference>
<keyword evidence="1" id="KW-0472">Membrane</keyword>
<keyword evidence="4" id="KW-1185">Reference proteome</keyword>
<feature type="transmembrane region" description="Helical" evidence="1">
    <location>
        <begin position="32"/>
        <end position="53"/>
    </location>
</feature>
<dbReference type="GO" id="GO:0120147">
    <property type="term" value="F:formylglycine-generating oxidase activity"/>
    <property type="evidence" value="ECO:0007669"/>
    <property type="project" value="TreeGrafter"/>
</dbReference>
<protein>
    <submittedName>
        <fullName evidence="3">Transcriptional regulator</fullName>
    </submittedName>
</protein>
<evidence type="ECO:0000259" key="2">
    <source>
        <dbReference type="Pfam" id="PF03781"/>
    </source>
</evidence>
<sequence>MFFNKYIKKLCIEEGFMIKLNKAKKRFQYGKIFYSVILLKAVFIFISCNYKIVPYKEAGKENSSEIKVVHSDDFVEITPPVSGIIGKGNQGVFVQGRTVMLSDYAMDKYELSYKLWYEVKEWAKNNGYEFANEGREGFKGIDGALPAAGVNVPVTNINWRDAIVWCNAYTEKVLGQNFCVYTYQGKILKSAEKYDGAASAIGAFWADKAECNLEKKGYRLPTEAEWEFAARGGWQNKPDWDFKYAGSDSPDDVAWYKENSEYKTHESGKKQANTLGIFDMSGNVYEWCFNRLGVPKAETVINPIGDKTVTYRAFRGGSSNYVKEHCTVYCRPNALSQETNPQSLNPDKKKPTLGFRLVRTK</sequence>
<dbReference type="HOGENOM" id="CLU_012431_1_0_12"/>
<feature type="domain" description="Sulfatase-modifying factor enzyme-like" evidence="2">
    <location>
        <begin position="98"/>
        <end position="359"/>
    </location>
</feature>
<dbReference type="Proteomes" id="UP000015620">
    <property type="component" value="Chromosome"/>
</dbReference>
<dbReference type="PATRIC" id="fig|1291379.3.peg.1742"/>
<dbReference type="SUPFAM" id="SSF56436">
    <property type="entry name" value="C-type lectin-like"/>
    <property type="match status" value="1"/>
</dbReference>
<organism evidence="3 4">
    <name type="scientific">Treponema pedis str. T A4</name>
    <dbReference type="NCBI Taxonomy" id="1291379"/>
    <lineage>
        <taxon>Bacteria</taxon>
        <taxon>Pseudomonadati</taxon>
        <taxon>Spirochaetota</taxon>
        <taxon>Spirochaetia</taxon>
        <taxon>Spirochaetales</taxon>
        <taxon>Treponemataceae</taxon>
        <taxon>Treponema</taxon>
    </lineage>
</organism>
<dbReference type="InterPro" id="IPR051043">
    <property type="entry name" value="Sulfatase_Mod_Factor_Kinase"/>
</dbReference>
<dbReference type="InterPro" id="IPR042095">
    <property type="entry name" value="SUMF_sf"/>
</dbReference>
<dbReference type="PANTHER" id="PTHR23150">
    <property type="entry name" value="SULFATASE MODIFYING FACTOR 1, 2"/>
    <property type="match status" value="1"/>
</dbReference>
<dbReference type="InterPro" id="IPR016187">
    <property type="entry name" value="CTDL_fold"/>
</dbReference>
<dbReference type="KEGG" id="tped:TPE_1767"/>
<accession>S6A498</accession>
<dbReference type="AlphaFoldDB" id="S6A498"/>
<dbReference type="Gene3D" id="3.90.1580.10">
    <property type="entry name" value="paralog of FGE (formylglycine-generating enzyme)"/>
    <property type="match status" value="1"/>
</dbReference>
<dbReference type="Pfam" id="PF03781">
    <property type="entry name" value="FGE-sulfatase"/>
    <property type="match status" value="1"/>
</dbReference>
<dbReference type="InterPro" id="IPR005532">
    <property type="entry name" value="SUMF_dom"/>
</dbReference>
<keyword evidence="1" id="KW-1133">Transmembrane helix</keyword>
<dbReference type="STRING" id="1291379.TPE_1767"/>
<evidence type="ECO:0000256" key="1">
    <source>
        <dbReference type="SAM" id="Phobius"/>
    </source>
</evidence>
<keyword evidence="1" id="KW-0812">Transmembrane</keyword>
<evidence type="ECO:0000313" key="3">
    <source>
        <dbReference type="EMBL" id="AGT44241.1"/>
    </source>
</evidence>
<dbReference type="PANTHER" id="PTHR23150:SF19">
    <property type="entry name" value="FORMYLGLYCINE-GENERATING ENZYME"/>
    <property type="match status" value="1"/>
</dbReference>
<gene>
    <name evidence="3" type="ORF">TPE_1767</name>
</gene>
<dbReference type="OrthoDB" id="9812707at2"/>